<evidence type="ECO:0000259" key="2">
    <source>
        <dbReference type="Pfam" id="PF00534"/>
    </source>
</evidence>
<dbReference type="EMBL" id="JBHLHV010000003">
    <property type="protein sequence ID" value="MFB8894103.1"/>
    <property type="molecule type" value="Genomic_DNA"/>
</dbReference>
<keyword evidence="3" id="KW-0328">Glycosyltransferase</keyword>
<feature type="domain" description="Glycosyl transferase family 1" evidence="2">
    <location>
        <begin position="41"/>
        <end position="177"/>
    </location>
</feature>
<dbReference type="GO" id="GO:0016757">
    <property type="term" value="F:glycosyltransferase activity"/>
    <property type="evidence" value="ECO:0007669"/>
    <property type="project" value="UniProtKB-KW"/>
</dbReference>
<evidence type="ECO:0000313" key="3">
    <source>
        <dbReference type="EMBL" id="MFB8894103.1"/>
    </source>
</evidence>
<dbReference type="SUPFAM" id="SSF53756">
    <property type="entry name" value="UDP-Glycosyltransferase/glycogen phosphorylase"/>
    <property type="match status" value="1"/>
</dbReference>
<comment type="caution">
    <text evidence="3">The sequence shown here is derived from an EMBL/GenBank/DDBJ whole genome shotgun (WGS) entry which is preliminary data.</text>
</comment>
<dbReference type="Proteomes" id="UP001589643">
    <property type="component" value="Unassembled WGS sequence"/>
</dbReference>
<dbReference type="EC" id="2.4.-.-" evidence="3"/>
<evidence type="ECO:0000256" key="1">
    <source>
        <dbReference type="ARBA" id="ARBA00022679"/>
    </source>
</evidence>
<dbReference type="Pfam" id="PF00534">
    <property type="entry name" value="Glycos_transf_1"/>
    <property type="match status" value="1"/>
</dbReference>
<dbReference type="RefSeq" id="WP_378719984.1">
    <property type="nucleotide sequence ID" value="NZ_JBHLHV010000003.1"/>
</dbReference>
<accession>A0ABV5EVX6</accession>
<evidence type="ECO:0000313" key="4">
    <source>
        <dbReference type="Proteomes" id="UP001589643"/>
    </source>
</evidence>
<dbReference type="PANTHER" id="PTHR12526">
    <property type="entry name" value="GLYCOSYLTRANSFERASE"/>
    <property type="match status" value="1"/>
</dbReference>
<gene>
    <name evidence="3" type="ORF">AB7P39_14735</name>
</gene>
<reference evidence="3 4" key="1">
    <citation type="submission" date="2024-08" db="EMBL/GenBank/DDBJ databases">
        <title>Heavy metals resistant antinobacteria isolated from wastewater.</title>
        <authorList>
            <person name="Roman Ponce B."/>
            <person name="Blanco Mercado M.A."/>
            <person name="Avila Aldana I.N."/>
            <person name="Morales Arrieta S."/>
        </authorList>
    </citation>
    <scope>NUCLEOTIDE SEQUENCE [LARGE SCALE GENOMIC DNA]</scope>
    <source>
        <strain evidence="4">sma-1</strain>
    </source>
</reference>
<dbReference type="PANTHER" id="PTHR12526:SF584">
    <property type="entry name" value="GLYCOSYLTRANSFERASE"/>
    <property type="match status" value="1"/>
</dbReference>
<sequence length="218" mass="23831">MIVYTEAERSAFVARHPRIPVHVASNAVYSAAELVPAHSEEPRDCFIIIGRLVEGKRPDIAVQAFMRFATDFPEARLLVIGDGPMARELRDSAVSCPQILFLGEVTDQAELRKVFARSVALVAAGYVGLNVTQALGFGVPVIYAKDEPHAPEVEALHDGNAWRFSARDSVDLARVMRVAWAARDSVDENAEKISAEVRAHYSTESMGQAFIDILGAVK</sequence>
<organism evidence="3 4">
    <name type="scientific">Microbacterium plantarum</name>
    <dbReference type="NCBI Taxonomy" id="1816425"/>
    <lineage>
        <taxon>Bacteria</taxon>
        <taxon>Bacillati</taxon>
        <taxon>Actinomycetota</taxon>
        <taxon>Actinomycetes</taxon>
        <taxon>Micrococcales</taxon>
        <taxon>Microbacteriaceae</taxon>
        <taxon>Microbacterium</taxon>
    </lineage>
</organism>
<proteinExistence type="predicted"/>
<dbReference type="Gene3D" id="3.40.50.2000">
    <property type="entry name" value="Glycogen Phosphorylase B"/>
    <property type="match status" value="1"/>
</dbReference>
<keyword evidence="1 3" id="KW-0808">Transferase</keyword>
<name>A0ABV5EVX6_9MICO</name>
<keyword evidence="4" id="KW-1185">Reference proteome</keyword>
<protein>
    <submittedName>
        <fullName evidence="3">Glycosyltransferase</fullName>
        <ecNumber evidence="3">2.4.-.-</ecNumber>
    </submittedName>
</protein>
<dbReference type="InterPro" id="IPR001296">
    <property type="entry name" value="Glyco_trans_1"/>
</dbReference>